<evidence type="ECO:0000313" key="6">
    <source>
        <dbReference type="EMBL" id="MXR52283.1"/>
    </source>
</evidence>
<protein>
    <submittedName>
        <fullName evidence="6">D-2-hydroxyacid dehydrogenase</fullName>
    </submittedName>
</protein>
<keyword evidence="1 3" id="KW-0560">Oxidoreductase</keyword>
<feature type="domain" description="D-isomer specific 2-hydroxyacid dehydrogenase NAD-binding" evidence="5">
    <location>
        <begin position="111"/>
        <end position="283"/>
    </location>
</feature>
<dbReference type="EMBL" id="WUUT01000004">
    <property type="protein sequence ID" value="MXR52283.1"/>
    <property type="molecule type" value="Genomic_DNA"/>
</dbReference>
<proteinExistence type="inferred from homology"/>
<keyword evidence="7" id="KW-1185">Reference proteome</keyword>
<dbReference type="InterPro" id="IPR006139">
    <property type="entry name" value="D-isomer_2_OHA_DH_cat_dom"/>
</dbReference>
<evidence type="ECO:0000256" key="1">
    <source>
        <dbReference type="ARBA" id="ARBA00023002"/>
    </source>
</evidence>
<name>A0A6B0T9P0_9EURY</name>
<dbReference type="PROSITE" id="PS00671">
    <property type="entry name" value="D_2_HYDROXYACID_DH_3"/>
    <property type="match status" value="1"/>
</dbReference>
<gene>
    <name evidence="6" type="ORF">GRX03_11800</name>
</gene>
<dbReference type="Gene3D" id="3.40.50.720">
    <property type="entry name" value="NAD(P)-binding Rossmann-like Domain"/>
    <property type="match status" value="2"/>
</dbReference>
<keyword evidence="2" id="KW-0520">NAD</keyword>
<reference evidence="6 7" key="1">
    <citation type="submission" date="2019-12" db="EMBL/GenBank/DDBJ databases">
        <title>Isolation and characterization of three novel carbon monoxide-oxidizing members of Halobacteria from salione crusts and soils.</title>
        <authorList>
            <person name="Myers M.R."/>
            <person name="King G.M."/>
        </authorList>
    </citation>
    <scope>NUCLEOTIDE SEQUENCE [LARGE SCALE GENOMIC DNA]</scope>
    <source>
        <strain evidence="6 7">WSH3</strain>
    </source>
</reference>
<dbReference type="AlphaFoldDB" id="A0A6B0T9P0"/>
<dbReference type="InterPro" id="IPR006140">
    <property type="entry name" value="D-isomer_DH_NAD-bd"/>
</dbReference>
<dbReference type="Proteomes" id="UP000466535">
    <property type="component" value="Unassembled WGS sequence"/>
</dbReference>
<dbReference type="Pfam" id="PF02826">
    <property type="entry name" value="2-Hacid_dh_C"/>
    <property type="match status" value="1"/>
</dbReference>
<dbReference type="GO" id="GO:0016616">
    <property type="term" value="F:oxidoreductase activity, acting on the CH-OH group of donors, NAD or NADP as acceptor"/>
    <property type="evidence" value="ECO:0007669"/>
    <property type="project" value="InterPro"/>
</dbReference>
<dbReference type="PANTHER" id="PTHR43333:SF1">
    <property type="entry name" value="D-ISOMER SPECIFIC 2-HYDROXYACID DEHYDROGENASE NAD-BINDING DOMAIN-CONTAINING PROTEIN"/>
    <property type="match status" value="1"/>
</dbReference>
<dbReference type="InterPro" id="IPR029753">
    <property type="entry name" value="D-isomer_DH_CS"/>
</dbReference>
<dbReference type="SUPFAM" id="SSF51735">
    <property type="entry name" value="NAD(P)-binding Rossmann-fold domains"/>
    <property type="match status" value="1"/>
</dbReference>
<dbReference type="Pfam" id="PF00389">
    <property type="entry name" value="2-Hacid_dh"/>
    <property type="match status" value="1"/>
</dbReference>
<evidence type="ECO:0000313" key="7">
    <source>
        <dbReference type="Proteomes" id="UP000466535"/>
    </source>
</evidence>
<dbReference type="SUPFAM" id="SSF52283">
    <property type="entry name" value="Formate/glycerate dehydrogenase catalytic domain-like"/>
    <property type="match status" value="1"/>
</dbReference>
<dbReference type="PANTHER" id="PTHR43333">
    <property type="entry name" value="2-HACID_DH_C DOMAIN-CONTAINING PROTEIN"/>
    <property type="match status" value="1"/>
</dbReference>
<evidence type="ECO:0000259" key="4">
    <source>
        <dbReference type="Pfam" id="PF00389"/>
    </source>
</evidence>
<comment type="caution">
    <text evidence="6">The sequence shown here is derived from an EMBL/GenBank/DDBJ whole genome shotgun (WGS) entry which is preliminary data.</text>
</comment>
<organism evidence="6 7">
    <name type="scientific">Halovenus carboxidivorans</name>
    <dbReference type="NCBI Taxonomy" id="2692199"/>
    <lineage>
        <taxon>Archaea</taxon>
        <taxon>Methanobacteriati</taxon>
        <taxon>Methanobacteriota</taxon>
        <taxon>Stenosarchaea group</taxon>
        <taxon>Halobacteria</taxon>
        <taxon>Halobacteriales</taxon>
        <taxon>Haloarculaceae</taxon>
        <taxon>Halovenus</taxon>
    </lineage>
</organism>
<evidence type="ECO:0000256" key="3">
    <source>
        <dbReference type="RuleBase" id="RU003719"/>
    </source>
</evidence>
<dbReference type="InterPro" id="IPR036291">
    <property type="entry name" value="NAD(P)-bd_dom_sf"/>
</dbReference>
<feature type="domain" description="D-isomer specific 2-hydroxyacid dehydrogenase catalytic" evidence="4">
    <location>
        <begin position="43"/>
        <end position="315"/>
    </location>
</feature>
<evidence type="ECO:0000259" key="5">
    <source>
        <dbReference type="Pfam" id="PF02826"/>
    </source>
</evidence>
<sequence length="316" mass="34417">MDDPKILVMRQKIHGTDATVYGAELRQRLPDCDITVAETPAEERKALQRADIVTGLEVTESQLDRAENLKLFACVYAGTGHLDLDAFERHGVSVTNASGVHRTNIAEYVVGAMISMAQQFPLAYERTDRREWRSYPTRELHGSTAAIVGLGAIGQAIADRLDAFGMDTVGVRYSPEKGGPTDEVLGFEEIHEAVADAEYVALACPLTDATRGLIDEEVLMTMPSDAVLVNIARGPVVDTDALLASLQANRLRGAVLDVTDPEPLPEDHPLWGMGNVVITPHNAGDTPEYFARCADILAENVDRLRSGVDELENQVR</sequence>
<dbReference type="CDD" id="cd05300">
    <property type="entry name" value="2-Hacid_dh_1"/>
    <property type="match status" value="1"/>
</dbReference>
<evidence type="ECO:0000256" key="2">
    <source>
        <dbReference type="ARBA" id="ARBA00023027"/>
    </source>
</evidence>
<dbReference type="OrthoDB" id="168224at2157"/>
<dbReference type="GO" id="GO:0051287">
    <property type="term" value="F:NAD binding"/>
    <property type="evidence" value="ECO:0007669"/>
    <property type="project" value="InterPro"/>
</dbReference>
<dbReference type="RefSeq" id="WP_159764406.1">
    <property type="nucleotide sequence ID" value="NZ_WUUT01000004.1"/>
</dbReference>
<comment type="similarity">
    <text evidence="3">Belongs to the D-isomer specific 2-hydroxyacid dehydrogenase family.</text>
</comment>
<accession>A0A6B0T9P0</accession>
<dbReference type="FunFam" id="3.40.50.720:FF:000363">
    <property type="entry name" value="D-isomer specific 2-hydroxyacid dehydrogenase"/>
    <property type="match status" value="1"/>
</dbReference>